<keyword evidence="5" id="KW-0333">Golgi apparatus</keyword>
<organism evidence="8 9">
    <name type="scientific">Leucocoprinus leucothites</name>
    <dbReference type="NCBI Taxonomy" id="201217"/>
    <lineage>
        <taxon>Eukaryota</taxon>
        <taxon>Fungi</taxon>
        <taxon>Dikarya</taxon>
        <taxon>Basidiomycota</taxon>
        <taxon>Agaricomycotina</taxon>
        <taxon>Agaricomycetes</taxon>
        <taxon>Agaricomycetidae</taxon>
        <taxon>Agaricales</taxon>
        <taxon>Agaricineae</taxon>
        <taxon>Agaricaceae</taxon>
        <taxon>Leucocoprinus</taxon>
    </lineage>
</organism>
<evidence type="ECO:0000256" key="3">
    <source>
        <dbReference type="ARBA" id="ARBA00022692"/>
    </source>
</evidence>
<accession>A0A8H5LKP9</accession>
<dbReference type="PANTHER" id="PTHR16133:SF0">
    <property type="entry name" value="ZINC_IRON REGULATED TRANSPORTER-RELATED PROTEIN 102B, ISOFORM E"/>
    <property type="match status" value="1"/>
</dbReference>
<dbReference type="Proteomes" id="UP000559027">
    <property type="component" value="Unassembled WGS sequence"/>
</dbReference>
<evidence type="ECO:0000256" key="7">
    <source>
        <dbReference type="SAM" id="Phobius"/>
    </source>
</evidence>
<evidence type="ECO:0000256" key="6">
    <source>
        <dbReference type="ARBA" id="ARBA00023136"/>
    </source>
</evidence>
<keyword evidence="4 7" id="KW-1133">Transmembrane helix</keyword>
<reference evidence="8 9" key="1">
    <citation type="journal article" date="2020" name="ISME J.">
        <title>Uncovering the hidden diversity of litter-decomposition mechanisms in mushroom-forming fungi.</title>
        <authorList>
            <person name="Floudas D."/>
            <person name="Bentzer J."/>
            <person name="Ahren D."/>
            <person name="Johansson T."/>
            <person name="Persson P."/>
            <person name="Tunlid A."/>
        </authorList>
    </citation>
    <scope>NUCLEOTIDE SEQUENCE [LARGE SCALE GENOMIC DNA]</scope>
    <source>
        <strain evidence="8 9">CBS 146.42</strain>
    </source>
</reference>
<keyword evidence="9" id="KW-1185">Reference proteome</keyword>
<gene>
    <name evidence="8" type="ORF">D9756_005013</name>
</gene>
<evidence type="ECO:0000256" key="5">
    <source>
        <dbReference type="ARBA" id="ARBA00023034"/>
    </source>
</evidence>
<dbReference type="AlphaFoldDB" id="A0A8H5LKP9"/>
<feature type="transmembrane region" description="Helical" evidence="7">
    <location>
        <begin position="224"/>
        <end position="249"/>
    </location>
</feature>
<protein>
    <submittedName>
        <fullName evidence="8">Uncharacterized protein</fullName>
    </submittedName>
</protein>
<dbReference type="Pfam" id="PF02535">
    <property type="entry name" value="Zip"/>
    <property type="match status" value="1"/>
</dbReference>
<comment type="caution">
    <text evidence="8">The sequence shown here is derived from an EMBL/GenBank/DDBJ whole genome shotgun (WGS) entry which is preliminary data.</text>
</comment>
<name>A0A8H5LKP9_9AGAR</name>
<feature type="transmembrane region" description="Helical" evidence="7">
    <location>
        <begin position="73"/>
        <end position="93"/>
    </location>
</feature>
<feature type="transmembrane region" description="Helical" evidence="7">
    <location>
        <begin position="188"/>
        <end position="212"/>
    </location>
</feature>
<dbReference type="GO" id="GO:0006829">
    <property type="term" value="P:zinc ion transport"/>
    <property type="evidence" value="ECO:0007669"/>
    <property type="project" value="InterPro"/>
</dbReference>
<dbReference type="GO" id="GO:0046873">
    <property type="term" value="F:metal ion transmembrane transporter activity"/>
    <property type="evidence" value="ECO:0007669"/>
    <property type="project" value="InterPro"/>
</dbReference>
<feature type="transmembrane region" description="Helical" evidence="7">
    <location>
        <begin position="154"/>
        <end position="176"/>
    </location>
</feature>
<evidence type="ECO:0000256" key="2">
    <source>
        <dbReference type="ARBA" id="ARBA00004394"/>
    </source>
</evidence>
<keyword evidence="6 7" id="KW-0472">Membrane</keyword>
<evidence type="ECO:0000256" key="1">
    <source>
        <dbReference type="ARBA" id="ARBA00004127"/>
    </source>
</evidence>
<dbReference type="GO" id="GO:0000139">
    <property type="term" value="C:Golgi membrane"/>
    <property type="evidence" value="ECO:0007669"/>
    <property type="project" value="UniProtKB-SubCell"/>
</dbReference>
<dbReference type="EMBL" id="JAACJO010000003">
    <property type="protein sequence ID" value="KAF5360876.1"/>
    <property type="molecule type" value="Genomic_DNA"/>
</dbReference>
<evidence type="ECO:0000256" key="4">
    <source>
        <dbReference type="ARBA" id="ARBA00022989"/>
    </source>
</evidence>
<keyword evidence="3 7" id="KW-0812">Transmembrane</keyword>
<dbReference type="OrthoDB" id="19859at2759"/>
<proteinExistence type="predicted"/>
<evidence type="ECO:0000313" key="8">
    <source>
        <dbReference type="EMBL" id="KAF5360876.1"/>
    </source>
</evidence>
<dbReference type="PANTHER" id="PTHR16133">
    <property type="entry name" value="SOLUTE CARRIER FAMILY 39 ZINC TRANSPORTER , MEMBER 9-RELATED"/>
    <property type="match status" value="1"/>
</dbReference>
<feature type="transmembrane region" description="Helical" evidence="7">
    <location>
        <begin position="6"/>
        <end position="28"/>
    </location>
</feature>
<feature type="transmembrane region" description="Helical" evidence="7">
    <location>
        <begin position="276"/>
        <end position="294"/>
    </location>
</feature>
<dbReference type="InterPro" id="IPR045891">
    <property type="entry name" value="ZIP9"/>
</dbReference>
<comment type="subcellular location">
    <subcellularLocation>
        <location evidence="1">Endomembrane system</location>
        <topology evidence="1">Multi-pass membrane protein</topology>
    </subcellularLocation>
    <subcellularLocation>
        <location evidence="2">Golgi apparatus membrane</location>
    </subcellularLocation>
</comment>
<feature type="transmembrane region" description="Helical" evidence="7">
    <location>
        <begin position="35"/>
        <end position="53"/>
    </location>
</feature>
<evidence type="ECO:0000313" key="9">
    <source>
        <dbReference type="Proteomes" id="UP000559027"/>
    </source>
</evidence>
<dbReference type="InterPro" id="IPR003689">
    <property type="entry name" value="ZIP"/>
</dbReference>
<feature type="transmembrane region" description="Helical" evidence="7">
    <location>
        <begin position="315"/>
        <end position="333"/>
    </location>
</feature>
<sequence length="336" mass="35238">MPAVFLIMAGALGVSSFVCGLVPLSASYSKKHLDILNALATGLLLGTALGVIIPEGVEVLADIYKDNHESLGFYIALDLIIGFLLMMVVEHLVSGVHSHSHSPNSASGGGTHLEFDAELGELETDQNGRAERRASEGARGPSHTQVIASAKQKAIPFTVGLIIHGIADGCALGVSALEEASSQGAGGLSLIVFLALLFHKAPTSMAFAVSLLNTNLPRADCKKYLAIFAASTPIGAVATFFLLSFFGFADNTDLAGSALLISVSKFQTFLHCPMPYFIPILSISCGGTFLYVATVLQPVSQHQPEAQELKAKMRLLLVVASTLTPLFLGSLIGHGH</sequence>